<dbReference type="EMBL" id="KL198007">
    <property type="protein sequence ID" value="KDQ28553.1"/>
    <property type="molecule type" value="Genomic_DNA"/>
</dbReference>
<evidence type="ECO:0000256" key="3">
    <source>
        <dbReference type="ARBA" id="ARBA00022833"/>
    </source>
</evidence>
<organism evidence="4 5">
    <name type="scientific">Pleurotus ostreatus (strain PC15)</name>
    <name type="common">Oyster mushroom</name>
    <dbReference type="NCBI Taxonomy" id="1137138"/>
    <lineage>
        <taxon>Eukaryota</taxon>
        <taxon>Fungi</taxon>
        <taxon>Dikarya</taxon>
        <taxon>Basidiomycota</taxon>
        <taxon>Agaricomycotina</taxon>
        <taxon>Agaricomycetes</taxon>
        <taxon>Agaricomycetidae</taxon>
        <taxon>Agaricales</taxon>
        <taxon>Pleurotineae</taxon>
        <taxon>Pleurotaceae</taxon>
        <taxon>Pleurotus</taxon>
    </lineage>
</organism>
<dbReference type="VEuPathDB" id="FungiDB:PLEOSDRAFT_156295"/>
<dbReference type="InterPro" id="IPR017907">
    <property type="entry name" value="Znf_RING_CS"/>
</dbReference>
<gene>
    <name evidence="4" type="ORF">PLEOSDRAFT_156295</name>
</gene>
<reference evidence="5" key="1">
    <citation type="journal article" date="2014" name="Proc. Natl. Acad. Sci. U.S.A.">
        <title>Extensive sampling of basidiomycete genomes demonstrates inadequacy of the white-rot/brown-rot paradigm for wood decay fungi.</title>
        <authorList>
            <person name="Riley R."/>
            <person name="Salamov A.A."/>
            <person name="Brown D.W."/>
            <person name="Nagy L.G."/>
            <person name="Floudas D."/>
            <person name="Held B.W."/>
            <person name="Levasseur A."/>
            <person name="Lombard V."/>
            <person name="Morin E."/>
            <person name="Otillar R."/>
            <person name="Lindquist E.A."/>
            <person name="Sun H."/>
            <person name="LaButti K.M."/>
            <person name="Schmutz J."/>
            <person name="Jabbour D."/>
            <person name="Luo H."/>
            <person name="Baker S.E."/>
            <person name="Pisabarro A.G."/>
            <person name="Walton J.D."/>
            <person name="Blanchette R.A."/>
            <person name="Henrissat B."/>
            <person name="Martin F."/>
            <person name="Cullen D."/>
            <person name="Hibbett D.S."/>
            <person name="Grigoriev I.V."/>
        </authorList>
    </citation>
    <scope>NUCLEOTIDE SEQUENCE [LARGE SCALE GENOMIC DNA]</scope>
    <source>
        <strain evidence="5">PC15</strain>
    </source>
</reference>
<evidence type="ECO:0000313" key="5">
    <source>
        <dbReference type="Proteomes" id="UP000027073"/>
    </source>
</evidence>
<keyword evidence="2" id="KW-0863">Zinc-finger</keyword>
<accession>A0A067NKE4</accession>
<evidence type="ECO:0000256" key="1">
    <source>
        <dbReference type="ARBA" id="ARBA00022723"/>
    </source>
</evidence>
<proteinExistence type="predicted"/>
<dbReference type="InParanoid" id="A0A067NKE4"/>
<dbReference type="SUPFAM" id="SSF57850">
    <property type="entry name" value="RING/U-box"/>
    <property type="match status" value="1"/>
</dbReference>
<sequence length="180" mass="19998">MDTAAGESLFCFVKACGHVLCLDCILQVIITTRRCPFACTEIASILDVSALSLSLESTSKLEPTLAPTFVRRREQELACEFAEKKLTRDAGFARVKGLEEQISWQLKSIQTYAEELSSMTSKNAGLTKELNEMKAVNNAQSVDRGVSRVRLSLMKTEKQAIFLQLREQQASFKAEQAIIS</sequence>
<keyword evidence="3" id="KW-0862">Zinc</keyword>
<dbReference type="HOGENOM" id="CLU_1496840_0_0_1"/>
<protein>
    <recommendedName>
        <fullName evidence="6">RING-type domain-containing protein</fullName>
    </recommendedName>
</protein>
<keyword evidence="1" id="KW-0479">Metal-binding</keyword>
<name>A0A067NKE4_PLEO1</name>
<dbReference type="OrthoDB" id="10319660at2759"/>
<evidence type="ECO:0008006" key="6">
    <source>
        <dbReference type="Google" id="ProtNLM"/>
    </source>
</evidence>
<dbReference type="Proteomes" id="UP000027073">
    <property type="component" value="Unassembled WGS sequence"/>
</dbReference>
<evidence type="ECO:0000256" key="2">
    <source>
        <dbReference type="ARBA" id="ARBA00022771"/>
    </source>
</evidence>
<evidence type="ECO:0000313" key="4">
    <source>
        <dbReference type="EMBL" id="KDQ28553.1"/>
    </source>
</evidence>
<dbReference type="GO" id="GO:0008270">
    <property type="term" value="F:zinc ion binding"/>
    <property type="evidence" value="ECO:0007669"/>
    <property type="project" value="UniProtKB-KW"/>
</dbReference>
<dbReference type="PROSITE" id="PS00518">
    <property type="entry name" value="ZF_RING_1"/>
    <property type="match status" value="1"/>
</dbReference>
<dbReference type="AlphaFoldDB" id="A0A067NKE4"/>